<dbReference type="Pfam" id="PF03172">
    <property type="entry name" value="HSR"/>
    <property type="match status" value="1"/>
</dbReference>
<dbReference type="GO" id="GO:0000981">
    <property type="term" value="F:DNA-binding transcription factor activity, RNA polymerase II-specific"/>
    <property type="evidence" value="ECO:0007669"/>
    <property type="project" value="TreeGrafter"/>
</dbReference>
<accession>A0A8D2JGC4</accession>
<evidence type="ECO:0000313" key="2">
    <source>
        <dbReference type="Ensembl" id="ENSSVLP00005015397.1"/>
    </source>
</evidence>
<dbReference type="InterPro" id="IPR004865">
    <property type="entry name" value="HSR_dom"/>
</dbReference>
<proteinExistence type="predicted"/>
<reference evidence="2" key="1">
    <citation type="submission" date="2025-08" db="UniProtKB">
        <authorList>
            <consortium name="Ensembl"/>
        </authorList>
    </citation>
    <scope>IDENTIFICATION</scope>
</reference>
<name>A0A8D2JGC4_SCIVU</name>
<dbReference type="InterPro" id="IPR043563">
    <property type="entry name" value="Sp110/Sp140/Sp140L-like"/>
</dbReference>
<organism evidence="2 3">
    <name type="scientific">Sciurus vulgaris</name>
    <name type="common">Eurasian red squirrel</name>
    <dbReference type="NCBI Taxonomy" id="55149"/>
    <lineage>
        <taxon>Eukaryota</taxon>
        <taxon>Metazoa</taxon>
        <taxon>Chordata</taxon>
        <taxon>Craniata</taxon>
        <taxon>Vertebrata</taxon>
        <taxon>Euteleostomi</taxon>
        <taxon>Mammalia</taxon>
        <taxon>Eutheria</taxon>
        <taxon>Euarchontoglires</taxon>
        <taxon>Glires</taxon>
        <taxon>Rodentia</taxon>
        <taxon>Sciuromorpha</taxon>
        <taxon>Sciuridae</taxon>
        <taxon>Sciurinae</taxon>
        <taxon>Sciurini</taxon>
        <taxon>Sciurus</taxon>
    </lineage>
</organism>
<dbReference type="PROSITE" id="PS51414">
    <property type="entry name" value="HSR"/>
    <property type="match status" value="1"/>
</dbReference>
<dbReference type="GO" id="GO:0005634">
    <property type="term" value="C:nucleus"/>
    <property type="evidence" value="ECO:0007669"/>
    <property type="project" value="InterPro"/>
</dbReference>
<dbReference type="GeneTree" id="ENSGT00940000162129"/>
<dbReference type="AlphaFoldDB" id="A0A8D2JGC4"/>
<dbReference type="PANTHER" id="PTHR46386:SF1">
    <property type="entry name" value="NUCLEAR BODY PROTEIN SP140-LIKE PROTEIN"/>
    <property type="match status" value="1"/>
</dbReference>
<dbReference type="Proteomes" id="UP000694564">
    <property type="component" value="Chromosome 3"/>
</dbReference>
<protein>
    <recommendedName>
        <fullName evidence="1">HSR domain-containing protein</fullName>
    </recommendedName>
</protein>
<evidence type="ECO:0000259" key="1">
    <source>
        <dbReference type="PROSITE" id="PS51414"/>
    </source>
</evidence>
<reference evidence="2" key="2">
    <citation type="submission" date="2025-09" db="UniProtKB">
        <authorList>
            <consortium name="Ensembl"/>
        </authorList>
    </citation>
    <scope>IDENTIFICATION</scope>
</reference>
<dbReference type="Ensembl" id="ENSSVLT00005017092.1">
    <property type="protein sequence ID" value="ENSSVLP00005015397.1"/>
    <property type="gene ID" value="ENSSVLG00005012297.1"/>
</dbReference>
<dbReference type="OrthoDB" id="9634840at2759"/>
<dbReference type="PANTHER" id="PTHR46386">
    <property type="entry name" value="NUCLEAR BODY PROTEIN SP140"/>
    <property type="match status" value="1"/>
</dbReference>
<evidence type="ECO:0000313" key="3">
    <source>
        <dbReference type="Proteomes" id="UP000694564"/>
    </source>
</evidence>
<feature type="domain" description="HSR" evidence="1">
    <location>
        <begin position="14"/>
        <end position="130"/>
    </location>
</feature>
<keyword evidence="3" id="KW-1185">Reference proteome</keyword>
<sequence length="148" mass="16801">MEVGKPRVCSVGRQEGAFQSLSLGLFEQVLHKHLFRHFRRNKVEIASAITRPFPFLMSLRDRAFISEQMFDQFQEACGNLVPVPRVAYSVLVELEKTFSLSLLKVLFSSTNLTAYPDLVEILESFLNGNQSSQWCLGFKSVRSSIHSS</sequence>